<dbReference type="GO" id="GO:0031251">
    <property type="term" value="C:PAN complex"/>
    <property type="evidence" value="ECO:0007669"/>
    <property type="project" value="UniProtKB-UniRule"/>
</dbReference>
<evidence type="ECO:0000256" key="7">
    <source>
        <dbReference type="HAMAP-Rule" id="MF_03181"/>
    </source>
</evidence>
<dbReference type="KEGG" id="abp:AGABI1DRAFT102196"/>
<keyword evidence="3 7" id="KW-0507">mRNA processing</keyword>
<feature type="compositionally biased region" description="Polar residues" evidence="9">
    <location>
        <begin position="7"/>
        <end position="18"/>
    </location>
</feature>
<feature type="domain" description="C3H1-type" evidence="11">
    <location>
        <begin position="26"/>
        <end position="55"/>
    </location>
</feature>
<keyword evidence="8" id="KW-0479">Metal-binding</keyword>
<proteinExistence type="inferred from homology"/>
<comment type="similarity">
    <text evidence="7">Belongs to the protein kinase superfamily. PAN3 family.</text>
</comment>
<evidence type="ECO:0000259" key="11">
    <source>
        <dbReference type="PROSITE" id="PS50103"/>
    </source>
</evidence>
<feature type="compositionally biased region" description="Pro residues" evidence="9">
    <location>
        <begin position="300"/>
        <end position="309"/>
    </location>
</feature>
<comment type="function">
    <text evidence="7">Regulatory subunit of the poly(A)-nuclease (PAN) deadenylation complex, one of two cytoplasmic mRNA deadenylases involved in mRNA turnover. PAN specifically shortens poly(A) tails of RNA and the activity is stimulated by poly(A)-binding protein PAB1. PAN deadenylation is followed by rapid degradation of the shortened mRNA tails by the CCR4-NOT complex. Deadenylated mRNAs are then degraded by two alternative mechanisms, namely exosome-mediated 3'-5' exonucleolytic degradation, or deadenlyation-dependent mRNA decaping and subsequent 5'-3' exonucleolytic degradation by XRN1. May also be involved in post-transcriptional maturation of mRNA poly(A) tails. PAN3 acts as a positive regulator for PAN activity, recruiting the catalytic subunit PAN2 to mRNA via its interaction with RNA and with PAB1.</text>
</comment>
<dbReference type="HOGENOM" id="CLU_016423_3_1_1"/>
<keyword evidence="8" id="KW-0862">Zinc</keyword>
<dbReference type="PROSITE" id="PS50103">
    <property type="entry name" value="ZF_C3H1"/>
    <property type="match status" value="1"/>
</dbReference>
<feature type="binding site" evidence="7">
    <location>
        <position position="232"/>
    </location>
    <ligand>
        <name>ATP</name>
        <dbReference type="ChEBI" id="CHEBI:30616"/>
    </ligand>
</feature>
<evidence type="ECO:0000256" key="9">
    <source>
        <dbReference type="SAM" id="MobiDB-lite"/>
    </source>
</evidence>
<gene>
    <name evidence="7" type="primary">PAN3</name>
    <name evidence="12" type="ORF">AGABI1DRAFT_102196</name>
</gene>
<dbReference type="InParanoid" id="K5VPY9"/>
<keyword evidence="6 7" id="KW-0175">Coiled coil</keyword>
<dbReference type="InterPro" id="IPR000571">
    <property type="entry name" value="Znf_CCCH"/>
</dbReference>
<keyword evidence="5 7" id="KW-0067">ATP-binding</keyword>
<evidence type="ECO:0000256" key="1">
    <source>
        <dbReference type="ARBA" id="ARBA00004496"/>
    </source>
</evidence>
<dbReference type="Pfam" id="PF18101">
    <property type="entry name" value="Pan3_CK"/>
    <property type="match status" value="1"/>
</dbReference>
<dbReference type="OMA" id="YVFHSVD"/>
<dbReference type="Gene3D" id="1.10.510.10">
    <property type="entry name" value="Transferase(Phosphotransferase) domain 1"/>
    <property type="match status" value="1"/>
</dbReference>
<evidence type="ECO:0000256" key="4">
    <source>
        <dbReference type="ARBA" id="ARBA00022741"/>
    </source>
</evidence>
<dbReference type="InterPro" id="IPR011009">
    <property type="entry name" value="Kinase-like_dom_sf"/>
</dbReference>
<comment type="domain">
    <text evidence="7">Contains a pseudokinase domain. The protein kinase domain is predicted to be catalytically inactive because some of the residues important for catalytic activity are substituted and it lacks the equivalent of the binding site for a peptide substrate. However, it has retained an ATP-binding site and ATP-binding is required for mRNA degradation, stimulating the activity of the PAN2 nuclease in vitro. The nucleotide-binding site is juxtaposed to the RNase active site of PAN2 in the complex and may actually bind nucleosides of a poly(A) RNA rather than ATP, feeding the poly(A)-tail to the active site of the deadenylase and thus increasing the efficiency with which this distributive enzyme degrades oligo(A) RNAs.</text>
</comment>
<dbReference type="GeneID" id="18821840"/>
<feature type="zinc finger region" description="C3H1-type" evidence="8">
    <location>
        <begin position="26"/>
        <end position="55"/>
    </location>
</feature>
<organism evidence="12 13">
    <name type="scientific">Agaricus bisporus var. burnettii (strain JB137-S8 / ATCC MYA-4627 / FGSC 10392)</name>
    <name type="common">White button mushroom</name>
    <dbReference type="NCBI Taxonomy" id="597362"/>
    <lineage>
        <taxon>Eukaryota</taxon>
        <taxon>Fungi</taxon>
        <taxon>Dikarya</taxon>
        <taxon>Basidiomycota</taxon>
        <taxon>Agaricomycotina</taxon>
        <taxon>Agaricomycetes</taxon>
        <taxon>Agaricomycetidae</taxon>
        <taxon>Agaricales</taxon>
        <taxon>Agaricineae</taxon>
        <taxon>Agaricaceae</taxon>
        <taxon>Agaricus</taxon>
    </lineage>
</organism>
<dbReference type="InterPro" id="IPR041332">
    <property type="entry name" value="Pan3_CK"/>
</dbReference>
<protein>
    <recommendedName>
        <fullName evidence="7">PAN2-PAN3 deadenylation complex subunit PAN3</fullName>
    </recommendedName>
    <alternativeName>
        <fullName evidence="7">PAB1P-dependent poly(A)-specific ribonuclease</fullName>
    </alternativeName>
    <alternativeName>
        <fullName evidence="7">Poly(A)-nuclease deadenylation complex subunit 3</fullName>
        <shortName evidence="7">PAN deadenylation complex subunit 3</shortName>
    </alternativeName>
</protein>
<feature type="coiled-coil region" evidence="7">
    <location>
        <begin position="475"/>
        <end position="513"/>
    </location>
</feature>
<evidence type="ECO:0000313" key="13">
    <source>
        <dbReference type="Proteomes" id="UP000008493"/>
    </source>
</evidence>
<dbReference type="FunFam" id="1.10.287.3700:FF:000001">
    <property type="entry name" value="PAN2-PAN3 deadenylation complex subunit PAN3"/>
    <property type="match status" value="1"/>
</dbReference>
<feature type="binding site" evidence="7">
    <location>
        <begin position="366"/>
        <end position="367"/>
    </location>
    <ligand>
        <name>ATP</name>
        <dbReference type="ChEBI" id="CHEBI:30616"/>
    </ligand>
</feature>
<comment type="subunit">
    <text evidence="7">Homodimer. Forms a heterotrimer with a catalytic subunit PAN2 to form the poly(A)-nuclease (PAN) deadenylation complex. Interacts (via PAM-2 motif) with poly(A)-binding protein PAB1 (via PABC domain), conferring substrate specificity of the enzyme complex.</text>
</comment>
<evidence type="ECO:0000259" key="10">
    <source>
        <dbReference type="PROSITE" id="PS50011"/>
    </source>
</evidence>
<dbReference type="HAMAP" id="MF_03181">
    <property type="entry name" value="PAN3"/>
    <property type="match status" value="1"/>
</dbReference>
<feature type="region of interest" description="Disordered" evidence="9">
    <location>
        <begin position="300"/>
        <end position="330"/>
    </location>
</feature>
<dbReference type="SUPFAM" id="SSF56112">
    <property type="entry name" value="Protein kinase-like (PK-like)"/>
    <property type="match status" value="1"/>
</dbReference>
<dbReference type="GO" id="GO:0008143">
    <property type="term" value="F:poly(A) binding"/>
    <property type="evidence" value="ECO:0007669"/>
    <property type="project" value="TreeGrafter"/>
</dbReference>
<feature type="domain" description="Protein kinase" evidence="10">
    <location>
        <begin position="203"/>
        <end position="514"/>
    </location>
</feature>
<dbReference type="EMBL" id="JH971401">
    <property type="protein sequence ID" value="EKM76544.1"/>
    <property type="molecule type" value="Genomic_DNA"/>
</dbReference>
<dbReference type="GO" id="GO:0005524">
    <property type="term" value="F:ATP binding"/>
    <property type="evidence" value="ECO:0007669"/>
    <property type="project" value="UniProtKB-UniRule"/>
</dbReference>
<keyword evidence="4 7" id="KW-0547">Nucleotide-binding</keyword>
<dbReference type="eggNOG" id="KOG3741">
    <property type="taxonomic scope" value="Eukaryota"/>
</dbReference>
<dbReference type="FunCoup" id="K5VPY9">
    <property type="interactions" value="115"/>
</dbReference>
<dbReference type="PANTHER" id="PTHR12272:SF11">
    <property type="entry name" value="PAN2-PAN3 DEADENYLATION COMPLEX SUBUNIT PAN3"/>
    <property type="match status" value="1"/>
</dbReference>
<dbReference type="Pfam" id="PF25586">
    <property type="entry name" value="zf-CCCH_PAN3"/>
    <property type="match status" value="1"/>
</dbReference>
<dbReference type="RefSeq" id="XP_007332721.1">
    <property type="nucleotide sequence ID" value="XM_007332659.1"/>
</dbReference>
<evidence type="ECO:0000256" key="6">
    <source>
        <dbReference type="ARBA" id="ARBA00023054"/>
    </source>
</evidence>
<evidence type="ECO:0000256" key="2">
    <source>
        <dbReference type="ARBA" id="ARBA00022490"/>
    </source>
</evidence>
<dbReference type="InterPro" id="IPR030844">
    <property type="entry name" value="PAN3"/>
</dbReference>
<keyword evidence="13" id="KW-1185">Reference proteome</keyword>
<dbReference type="GO" id="GO:0008270">
    <property type="term" value="F:zinc ion binding"/>
    <property type="evidence" value="ECO:0007669"/>
    <property type="project" value="UniProtKB-KW"/>
</dbReference>
<feature type="region of interest" description="Disordered" evidence="9">
    <location>
        <begin position="1"/>
        <end position="27"/>
    </location>
</feature>
<sequence length="601" mass="67875">MAFFARPQSTAVRISQPTDDPEPRRDTVQRQCRNIVIYGHCKYQDKGCQYFHPPPDAPASPPPTAALSAHAINAPIFVPKAAAVTHDDYDEFSYTAADAAAVDDLTSGGYYDDSQYQYVPPYDPNGIDSLYLHPPPFLRQPLNYLLYTPSLPDDSSTNTHFIPPASQLRQHLQSQSESIRTVAPPGLPDECQGYHSFVPLEPTSGERRKLGNWYSTVYRAIRVSDGRPYALRRIENYRLMHQSAFSAIELWSSIRHPSIVPVQEAFTTKAFNDNSLLVSYAYFPDAQTLYDVHFKSINGAPPPPPPSSVPPSAGRRTRGPSDPASEMEPQNSVIPERTLWSYIVQIASAIKKVHETGNPVRMIDATKILVTGQNRIRISSCGIIDLLMHNSLTLQQSIEYNSTLLQEDLTLFGRLVFSLSCGTIHAWTAPQFQKSLDWMTRWYQPDLKSVALYLISKPGVHKLKTIDHLMEMIRPKVQAEMEEALLATDRLQQDLLSELENARLVRLLCKFGFINERPEFALEPRWSETGDRYIIKLFRDYVFHQVDEHGNPIVNMSHVLTCLNKLDAGSEEKVMLVSRDDTSCLVVSYKEIKACMEGAFR</sequence>
<keyword evidence="2 7" id="KW-0963">Cytoplasm</keyword>
<dbReference type="Gene3D" id="6.10.250.3160">
    <property type="match status" value="1"/>
</dbReference>
<comment type="domain">
    <text evidence="7">The pseudokinase domain, the coiled-coil (CC), and C-terminal knob domain (CK) form a structural unit (PKC) that forms an extensive high-affinity interaction surface for PAN2.</text>
</comment>
<dbReference type="AlphaFoldDB" id="K5VPY9"/>
<dbReference type="Gene3D" id="1.10.287.3700">
    <property type="match status" value="1"/>
</dbReference>
<dbReference type="InterPro" id="IPR000719">
    <property type="entry name" value="Prot_kinase_dom"/>
</dbReference>
<keyword evidence="8" id="KW-0863">Zinc-finger</keyword>
<dbReference type="PROSITE" id="PS50011">
    <property type="entry name" value="PROTEIN_KINASE_DOM"/>
    <property type="match status" value="1"/>
</dbReference>
<dbReference type="GO" id="GO:0006397">
    <property type="term" value="P:mRNA processing"/>
    <property type="evidence" value="ECO:0007669"/>
    <property type="project" value="UniProtKB-KW"/>
</dbReference>
<dbReference type="OrthoDB" id="204958at2759"/>
<name>K5VPY9_AGABU</name>
<comment type="domain">
    <text evidence="7">The N-terminal zinc finger binds to poly(A) RNA.</text>
</comment>
<comment type="subcellular location">
    <subcellularLocation>
        <location evidence="1 7">Cytoplasm</location>
    </subcellularLocation>
</comment>
<evidence type="ECO:0000256" key="3">
    <source>
        <dbReference type="ARBA" id="ARBA00022664"/>
    </source>
</evidence>
<evidence type="ECO:0000256" key="8">
    <source>
        <dbReference type="PROSITE-ProRule" id="PRU00723"/>
    </source>
</evidence>
<dbReference type="Gene3D" id="1.20.5.5160">
    <property type="match status" value="1"/>
</dbReference>
<feature type="region of interest" description="Knob domain" evidence="7">
    <location>
        <begin position="514"/>
        <end position="601"/>
    </location>
</feature>
<evidence type="ECO:0000313" key="12">
    <source>
        <dbReference type="EMBL" id="EKM76544.1"/>
    </source>
</evidence>
<dbReference type="STRING" id="597362.K5VPY9"/>
<dbReference type="GO" id="GO:0000932">
    <property type="term" value="C:P-body"/>
    <property type="evidence" value="ECO:0007669"/>
    <property type="project" value="TreeGrafter"/>
</dbReference>
<dbReference type="Proteomes" id="UP000008493">
    <property type="component" value="Unassembled WGS sequence"/>
</dbReference>
<reference evidence="13" key="1">
    <citation type="journal article" date="2012" name="Proc. Natl. Acad. Sci. U.S.A.">
        <title>Genome sequence of the button mushroom Agaricus bisporus reveals mechanisms governing adaptation to a humic-rich ecological niche.</title>
        <authorList>
            <person name="Morin E."/>
            <person name="Kohler A."/>
            <person name="Baker A.R."/>
            <person name="Foulongne-Oriol M."/>
            <person name="Lombard V."/>
            <person name="Nagy L.G."/>
            <person name="Ohm R.A."/>
            <person name="Patyshakuliyeva A."/>
            <person name="Brun A."/>
            <person name="Aerts A.L."/>
            <person name="Bailey A.M."/>
            <person name="Billette C."/>
            <person name="Coutinho P.M."/>
            <person name="Deakin G."/>
            <person name="Doddapaneni H."/>
            <person name="Floudas D."/>
            <person name="Grimwood J."/>
            <person name="Hilden K."/>
            <person name="Kuees U."/>
            <person name="LaButti K.M."/>
            <person name="Lapidus A."/>
            <person name="Lindquist E.A."/>
            <person name="Lucas S.M."/>
            <person name="Murat C."/>
            <person name="Riley R.W."/>
            <person name="Salamov A.A."/>
            <person name="Schmutz J."/>
            <person name="Subramanian V."/>
            <person name="Woesten H.A.B."/>
            <person name="Xu J."/>
            <person name="Eastwood D.C."/>
            <person name="Foster G.D."/>
            <person name="Sonnenberg A.S."/>
            <person name="Cullen D."/>
            <person name="de Vries R.P."/>
            <person name="Lundell T."/>
            <person name="Hibbett D.S."/>
            <person name="Henrissat B."/>
            <person name="Burton K.S."/>
            <person name="Kerrigan R.W."/>
            <person name="Challen M.P."/>
            <person name="Grigoriev I.V."/>
            <person name="Martin F."/>
        </authorList>
    </citation>
    <scope>NUCLEOTIDE SEQUENCE [LARGE SCALE GENOMIC DNA]</scope>
    <source>
        <strain evidence="13">JB137-S8 / ATCC MYA-4627 / FGSC 10392</strain>
    </source>
</reference>
<dbReference type="GO" id="GO:0000289">
    <property type="term" value="P:nuclear-transcribed mRNA poly(A) tail shortening"/>
    <property type="evidence" value="ECO:0007669"/>
    <property type="project" value="UniProtKB-UniRule"/>
</dbReference>
<evidence type="ECO:0000256" key="5">
    <source>
        <dbReference type="ARBA" id="ARBA00022840"/>
    </source>
</evidence>
<dbReference type="PANTHER" id="PTHR12272">
    <property type="entry name" value="DEADENYLATION COMPLEX SUBUNIT PAN3"/>
    <property type="match status" value="1"/>
</dbReference>
<comment type="caution">
    <text evidence="7">Lacks conserved residue(s) required for the propagation of feature annotation.</text>
</comment>
<dbReference type="GO" id="GO:0004672">
    <property type="term" value="F:protein kinase activity"/>
    <property type="evidence" value="ECO:0007669"/>
    <property type="project" value="InterPro"/>
</dbReference>
<accession>K5VPY9</accession>